<evidence type="ECO:0000256" key="2">
    <source>
        <dbReference type="SAM" id="SignalP"/>
    </source>
</evidence>
<protein>
    <submittedName>
        <fullName evidence="3">Uncharacterized protein</fullName>
    </submittedName>
</protein>
<keyword evidence="1" id="KW-0175">Coiled coil</keyword>
<gene>
    <name evidence="3" type="ORF">HQ865_19140</name>
</gene>
<dbReference type="RefSeq" id="WP_173416449.1">
    <property type="nucleotide sequence ID" value="NZ_CP054139.1"/>
</dbReference>
<dbReference type="Proteomes" id="UP000505355">
    <property type="component" value="Chromosome"/>
</dbReference>
<keyword evidence="2" id="KW-0732">Signal</keyword>
<name>A0A7D4QA76_9SPHI</name>
<proteinExistence type="predicted"/>
<feature type="chain" id="PRO_5028944278" evidence="2">
    <location>
        <begin position="21"/>
        <end position="354"/>
    </location>
</feature>
<evidence type="ECO:0000256" key="1">
    <source>
        <dbReference type="SAM" id="Coils"/>
    </source>
</evidence>
<dbReference type="EMBL" id="CP054139">
    <property type="protein sequence ID" value="QKJ31791.1"/>
    <property type="molecule type" value="Genomic_DNA"/>
</dbReference>
<evidence type="ECO:0000313" key="3">
    <source>
        <dbReference type="EMBL" id="QKJ31791.1"/>
    </source>
</evidence>
<dbReference type="AlphaFoldDB" id="A0A7D4QA76"/>
<evidence type="ECO:0000313" key="4">
    <source>
        <dbReference type="Proteomes" id="UP000505355"/>
    </source>
</evidence>
<feature type="signal peptide" evidence="2">
    <location>
        <begin position="1"/>
        <end position="20"/>
    </location>
</feature>
<reference evidence="3 4" key="1">
    <citation type="submission" date="2020-05" db="EMBL/GenBank/DDBJ databases">
        <title>Mucilaginibacter mali sp. nov.</title>
        <authorList>
            <person name="Kim H.S."/>
            <person name="Lee K.C."/>
            <person name="Suh M.K."/>
            <person name="Kim J.-S."/>
            <person name="Han K.-I."/>
            <person name="Eom M.K."/>
            <person name="Shin Y.K."/>
            <person name="Lee J.-S."/>
        </authorList>
    </citation>
    <scope>NUCLEOTIDE SEQUENCE [LARGE SCALE GENOMIC DNA]</scope>
    <source>
        <strain evidence="3 4">G2-14</strain>
    </source>
</reference>
<dbReference type="KEGG" id="mmab:HQ865_19140"/>
<feature type="coiled-coil region" evidence="1">
    <location>
        <begin position="327"/>
        <end position="354"/>
    </location>
</feature>
<sequence>MKPLIALLTLSVGLITASYAQTLQTVTSSGATTTSTITVGGLNTPAINVARPSAMVDAGNALVGEYIFAPANFGSSNGYLRLSYPNDNTIRFGTDYDGHVTGTNIFKDIQFGRGSSPYLTIKDGGNLGIGTNAPNDLLHIDAGTTRRGITLSGNGDGSAYTDIQLSVTGTGGLANGTPTEWVISHRQDGYFSNATGGSSVEFYGVLKGGGYYAPMSFKPNGDVVLVSGYHALGGKVGIGTTAPDEKLTVYGKIHSQEVKVDLGVPGPDYVFEPSYKLPTLSDIKTFVDKNHHLPEIPTAADMAKNGIDLGEMNTKLLKKVEELTLYLIEKDKKEQQHEKRIKILEKQIKALRKH</sequence>
<organism evidence="3 4">
    <name type="scientific">Mucilaginibacter mali</name>
    <dbReference type="NCBI Taxonomy" id="2740462"/>
    <lineage>
        <taxon>Bacteria</taxon>
        <taxon>Pseudomonadati</taxon>
        <taxon>Bacteroidota</taxon>
        <taxon>Sphingobacteriia</taxon>
        <taxon>Sphingobacteriales</taxon>
        <taxon>Sphingobacteriaceae</taxon>
        <taxon>Mucilaginibacter</taxon>
    </lineage>
</organism>
<accession>A0A7D4QA76</accession>
<keyword evidence="4" id="KW-1185">Reference proteome</keyword>